<dbReference type="PANTHER" id="PTHR42930:SF3">
    <property type="entry name" value="PHOSPHATE-SPECIFIC TRANSPORT SYSTEM ACCESSORY PROTEIN PHOU"/>
    <property type="match status" value="1"/>
</dbReference>
<proteinExistence type="inferred from homology"/>
<evidence type="ECO:0000313" key="3">
    <source>
        <dbReference type="EMBL" id="QHV63243.1"/>
    </source>
</evidence>
<dbReference type="InterPro" id="IPR026022">
    <property type="entry name" value="PhoU_dom"/>
</dbReference>
<accession>A0AAE6TAF9</accession>
<dbReference type="PANTHER" id="PTHR42930">
    <property type="entry name" value="PHOSPHATE-SPECIFIC TRANSPORT SYSTEM ACCESSORY PROTEIN PHOU"/>
    <property type="match status" value="1"/>
</dbReference>
<evidence type="ECO:0000256" key="1">
    <source>
        <dbReference type="ARBA" id="ARBA00008107"/>
    </source>
</evidence>
<sequence length="230" mass="25311">MPAKAPPVIKPIFLIMNHDAHTLREFDAALSSLNTHLLQMAYKAQSALDLAAAGLLQQNESASNQAIAEDEELDELEMTVDREGLHLLAFFSPVASDLKVVLASIRMSSMYERIGDEAVTIAKRANKLNKRPRIREAAQADPVYREMAEQFRAVNKAVSSWDGKALAELVPALETLAEHAAAMTDTFTRLPEQYQDNLISVADLIFVGRSMERMAEGLQKVVAEALYAAS</sequence>
<gene>
    <name evidence="3" type="ORF">DMI76_07655</name>
</gene>
<evidence type="ECO:0000259" key="2">
    <source>
        <dbReference type="Pfam" id="PF01895"/>
    </source>
</evidence>
<name>A0AAE6TAF9_9BACT</name>
<reference evidence="3" key="1">
    <citation type="submission" date="2018-05" db="EMBL/GenBank/DDBJ databases">
        <title>Complete genome sequnece of Akkermansia muciniphila EB-AMDK-40.</title>
        <authorList>
            <person name="Nam Y.-D."/>
            <person name="Chung W.-H."/>
            <person name="Park Y.S."/>
            <person name="Kang J."/>
        </authorList>
    </citation>
    <scope>NUCLEOTIDE SEQUENCE</scope>
    <source>
        <strain evidence="3">EB-AMDK-40</strain>
    </source>
</reference>
<comment type="similarity">
    <text evidence="1">Belongs to the PhoU family.</text>
</comment>
<dbReference type="Pfam" id="PF01895">
    <property type="entry name" value="PhoU"/>
    <property type="match status" value="1"/>
</dbReference>
<dbReference type="SUPFAM" id="SSF109755">
    <property type="entry name" value="PhoU-like"/>
    <property type="match status" value="1"/>
</dbReference>
<dbReference type="InterPro" id="IPR028366">
    <property type="entry name" value="PhoU"/>
</dbReference>
<dbReference type="GO" id="GO:0030643">
    <property type="term" value="P:intracellular phosphate ion homeostasis"/>
    <property type="evidence" value="ECO:0007669"/>
    <property type="project" value="InterPro"/>
</dbReference>
<dbReference type="AlphaFoldDB" id="A0AAE6TAF9"/>
<protein>
    <recommendedName>
        <fullName evidence="2">PhoU domain-containing protein</fullName>
    </recommendedName>
</protein>
<dbReference type="InterPro" id="IPR038078">
    <property type="entry name" value="PhoU-like_sf"/>
</dbReference>
<dbReference type="EMBL" id="CP029701">
    <property type="protein sequence ID" value="QHV63243.1"/>
    <property type="molecule type" value="Genomic_DNA"/>
</dbReference>
<dbReference type="Proteomes" id="UP000642553">
    <property type="component" value="Chromosome"/>
</dbReference>
<feature type="domain" description="PhoU" evidence="2">
    <location>
        <begin position="37"/>
        <end position="124"/>
    </location>
</feature>
<evidence type="ECO:0000313" key="4">
    <source>
        <dbReference type="Proteomes" id="UP000642553"/>
    </source>
</evidence>
<dbReference type="GO" id="GO:0045936">
    <property type="term" value="P:negative regulation of phosphate metabolic process"/>
    <property type="evidence" value="ECO:0007669"/>
    <property type="project" value="InterPro"/>
</dbReference>
<dbReference type="Gene3D" id="1.20.58.220">
    <property type="entry name" value="Phosphate transport system protein phou homolog 2, domain 2"/>
    <property type="match status" value="1"/>
</dbReference>
<organism evidence="3 4">
    <name type="scientific">Akkermansia massiliensis</name>
    <dbReference type="NCBI Taxonomy" id="2927224"/>
    <lineage>
        <taxon>Bacteria</taxon>
        <taxon>Pseudomonadati</taxon>
        <taxon>Verrucomicrobiota</taxon>
        <taxon>Verrucomicrobiia</taxon>
        <taxon>Verrucomicrobiales</taxon>
        <taxon>Akkermansiaceae</taxon>
        <taxon>Akkermansia</taxon>
    </lineage>
</organism>